<evidence type="ECO:0000259" key="1">
    <source>
        <dbReference type="Pfam" id="PF13223"/>
    </source>
</evidence>
<keyword evidence="3" id="KW-1185">Reference proteome</keyword>
<dbReference type="PANTHER" id="PTHR21174:SF0">
    <property type="entry name" value="HD PHOSPHOHYDROLASE FAMILY PROTEIN-RELATED"/>
    <property type="match status" value="1"/>
</dbReference>
<feature type="domain" description="DUF4031" evidence="1">
    <location>
        <begin position="3"/>
        <end position="77"/>
    </location>
</feature>
<comment type="caution">
    <text evidence="2">The sequence shown here is derived from an EMBL/GenBank/DDBJ whole genome shotgun (WGS) entry which is preliminary data.</text>
</comment>
<proteinExistence type="predicted"/>
<sequence>MAVYIDPPLWPAHGTLFSHLISDTSLAELHAFAASAGIPERAFDIDHYDVPARRYRRLAELGAHEVDGGTLVRVLIASGLRVPARRRPDRIRRSLLTRWEQTLPGTSRLGAELLGRWSEPHRRYHTPEHLLDVLEALDLLFTENDGAETRLNARLAAWFHDAVYNGRAGEDEAASAALAGSLLEGVVETHAEVRRLVLLTTTHAPLQGDRPAELLCDADLAVLGRAPGGYRRYLAAVREEYAHIPDPEFARGRAAVVDRLLNLDPLYRTAEGRRLWAVKARVNLSAEAATLR</sequence>
<dbReference type="Proteomes" id="UP001500974">
    <property type="component" value="Unassembled WGS sequence"/>
</dbReference>
<organism evidence="2 3">
    <name type="scientific">Arthrobacter parietis</name>
    <dbReference type="NCBI Taxonomy" id="271434"/>
    <lineage>
        <taxon>Bacteria</taxon>
        <taxon>Bacillati</taxon>
        <taxon>Actinomycetota</taxon>
        <taxon>Actinomycetes</taxon>
        <taxon>Micrococcales</taxon>
        <taxon>Micrococcaceae</taxon>
        <taxon>Arthrobacter</taxon>
    </lineage>
</organism>
<dbReference type="EMBL" id="BAAAON010000001">
    <property type="protein sequence ID" value="GAA2174074.1"/>
    <property type="molecule type" value="Genomic_DNA"/>
</dbReference>
<accession>A0ABN3AS82</accession>
<reference evidence="2 3" key="1">
    <citation type="journal article" date="2019" name="Int. J. Syst. Evol. Microbiol.">
        <title>The Global Catalogue of Microorganisms (GCM) 10K type strain sequencing project: providing services to taxonomists for standard genome sequencing and annotation.</title>
        <authorList>
            <consortium name="The Broad Institute Genomics Platform"/>
            <consortium name="The Broad Institute Genome Sequencing Center for Infectious Disease"/>
            <person name="Wu L."/>
            <person name="Ma J."/>
        </authorList>
    </citation>
    <scope>NUCLEOTIDE SEQUENCE [LARGE SCALE GENOMIC DNA]</scope>
    <source>
        <strain evidence="2 3">JCM 14917</strain>
    </source>
</reference>
<dbReference type="SUPFAM" id="SSF109604">
    <property type="entry name" value="HD-domain/PDEase-like"/>
    <property type="match status" value="1"/>
</dbReference>
<evidence type="ECO:0000313" key="3">
    <source>
        <dbReference type="Proteomes" id="UP001500974"/>
    </source>
</evidence>
<dbReference type="Gene3D" id="1.10.3210.10">
    <property type="entry name" value="Hypothetical protein af1432"/>
    <property type="match status" value="1"/>
</dbReference>
<evidence type="ECO:0000313" key="2">
    <source>
        <dbReference type="EMBL" id="GAA2174074.1"/>
    </source>
</evidence>
<name>A0ABN3AS82_9MICC</name>
<dbReference type="InterPro" id="IPR025109">
    <property type="entry name" value="DUF4031"/>
</dbReference>
<dbReference type="RefSeq" id="WP_346027760.1">
    <property type="nucleotide sequence ID" value="NZ_BAAAON010000001.1"/>
</dbReference>
<dbReference type="Pfam" id="PF13223">
    <property type="entry name" value="DUF4031"/>
    <property type="match status" value="1"/>
</dbReference>
<dbReference type="PANTHER" id="PTHR21174">
    <property type="match status" value="1"/>
</dbReference>
<protein>
    <recommendedName>
        <fullName evidence="1">DUF4031 domain-containing protein</fullName>
    </recommendedName>
</protein>
<gene>
    <name evidence="2" type="ORF">GCM10009784_10890</name>
</gene>
<dbReference type="InterPro" id="IPR009218">
    <property type="entry name" value="HD_phosphohydro"/>
</dbReference>